<evidence type="ECO:0000313" key="4">
    <source>
        <dbReference type="Proteomes" id="UP001460270"/>
    </source>
</evidence>
<dbReference type="InterPro" id="IPR051055">
    <property type="entry name" value="PIF1_helicase"/>
</dbReference>
<sequence length="700" mass="77779">MFPGAVPLHTHPYRLAWQQLSVQGLSLSAEFDLREAVTVRGEGRLCTRATVEERLFSGTSLSLYVSLSLSPHSLTFCSFLSFSLFMSRRFLSTCLSAFMPETSQLRISPSAPIALDEDDKDKSRDSPAPSHTCDMHTVGSLDEDRELVCSLVVPSTSRSIQIPENIRGTFHQGDDLFEFQGVQCMAIALVALAKHTVSSVFSWTPEQLDWVLILGDQLYTRLREAGKVDEDNQTLMVGDLPKSDTIDGEEFHFRYGNGAGGDANVIQSEAIDLGIEFSLHSALEVILAEYAYCIFTLCGYTCAIIVEDGRFAVVDSHSRSEYGMPVEGGKSVVVFGSLDDLENYLCCLAACFDRVHKPFELQGVVVSHQRAMKRLRSTEEQPEVPKSVSISGYEESASPKPVSISGFEKLDSPNPVSISGNEDAELKEYRIVPSTERCKNAIPLLNGLGTIVKRTRTKPAVVRYPRFSETKNPELFHQGQLQLFLPYRKDDDLKPSGYEHFQQFYANGSVFFSDGTLHSVKSIVDANRQRFEALPEDFDDLQEIMESDDLLEDAWGQLCPEQEVQRLESKQEALENQPTEDLTDQDPAPTIPDLAVQTTNICHLEKSNNLPRSEGLALIRSLNEQQLSIFYKIRQWCVDKATGKEPEPLHVFITGGAGTGKSHLIRAIHYEATRLLAPTCSQPDKISVLITAPTGIAAYN</sequence>
<dbReference type="PANTHER" id="PTHR47642">
    <property type="entry name" value="ATP-DEPENDENT DNA HELICASE"/>
    <property type="match status" value="1"/>
</dbReference>
<feature type="region of interest" description="Disordered" evidence="1">
    <location>
        <begin position="568"/>
        <end position="589"/>
    </location>
</feature>
<comment type="caution">
    <text evidence="3">The sequence shown here is derived from an EMBL/GenBank/DDBJ whole genome shotgun (WGS) entry which is preliminary data.</text>
</comment>
<feature type="region of interest" description="Disordered" evidence="1">
    <location>
        <begin position="376"/>
        <end position="408"/>
    </location>
</feature>
<dbReference type="Pfam" id="PF04843">
    <property type="entry name" value="Herpes_teg_N"/>
    <property type="match status" value="1"/>
</dbReference>
<evidence type="ECO:0000313" key="3">
    <source>
        <dbReference type="EMBL" id="KAK7921900.1"/>
    </source>
</evidence>
<evidence type="ECO:0000256" key="1">
    <source>
        <dbReference type="SAM" id="MobiDB-lite"/>
    </source>
</evidence>
<accession>A0AAW0PIN2</accession>
<name>A0AAW0PIN2_9GOBI</name>
<gene>
    <name evidence="3" type="ORF">WMY93_008802</name>
</gene>
<dbReference type="Gene3D" id="3.90.70.120">
    <property type="match status" value="1"/>
</dbReference>
<keyword evidence="4" id="KW-1185">Reference proteome</keyword>
<proteinExistence type="predicted"/>
<dbReference type="InterPro" id="IPR027417">
    <property type="entry name" value="P-loop_NTPase"/>
</dbReference>
<dbReference type="InterPro" id="IPR006928">
    <property type="entry name" value="Herpes_teg_USP"/>
</dbReference>
<dbReference type="SUPFAM" id="SSF52540">
    <property type="entry name" value="P-loop containing nucleoside triphosphate hydrolases"/>
    <property type="match status" value="1"/>
</dbReference>
<dbReference type="Proteomes" id="UP001460270">
    <property type="component" value="Unassembled WGS sequence"/>
</dbReference>
<dbReference type="PANTHER" id="PTHR47642:SF3">
    <property type="entry name" value="ATP-DEPENDENT DNA HELICASE"/>
    <property type="match status" value="1"/>
</dbReference>
<dbReference type="EMBL" id="JBBPFD010000006">
    <property type="protein sequence ID" value="KAK7921900.1"/>
    <property type="molecule type" value="Genomic_DNA"/>
</dbReference>
<dbReference type="Gene3D" id="3.40.50.300">
    <property type="entry name" value="P-loop containing nucleotide triphosphate hydrolases"/>
    <property type="match status" value="1"/>
</dbReference>
<dbReference type="AlphaFoldDB" id="A0AAW0PIN2"/>
<reference evidence="4" key="1">
    <citation type="submission" date="2024-04" db="EMBL/GenBank/DDBJ databases">
        <title>Salinicola lusitanus LLJ914,a marine bacterium isolated from the Okinawa Trough.</title>
        <authorList>
            <person name="Li J."/>
        </authorList>
    </citation>
    <scope>NUCLEOTIDE SEQUENCE [LARGE SCALE GENOMIC DNA]</scope>
</reference>
<protein>
    <recommendedName>
        <fullName evidence="2">Peptidase C76 domain-containing protein</fullName>
    </recommendedName>
</protein>
<feature type="domain" description="Peptidase C76" evidence="2">
    <location>
        <begin position="171"/>
        <end position="322"/>
    </location>
</feature>
<organism evidence="3 4">
    <name type="scientific">Mugilogobius chulae</name>
    <name type="common">yellowstripe goby</name>
    <dbReference type="NCBI Taxonomy" id="88201"/>
    <lineage>
        <taxon>Eukaryota</taxon>
        <taxon>Metazoa</taxon>
        <taxon>Chordata</taxon>
        <taxon>Craniata</taxon>
        <taxon>Vertebrata</taxon>
        <taxon>Euteleostomi</taxon>
        <taxon>Actinopterygii</taxon>
        <taxon>Neopterygii</taxon>
        <taxon>Teleostei</taxon>
        <taxon>Neoteleostei</taxon>
        <taxon>Acanthomorphata</taxon>
        <taxon>Gobiaria</taxon>
        <taxon>Gobiiformes</taxon>
        <taxon>Gobioidei</taxon>
        <taxon>Gobiidae</taxon>
        <taxon>Gobionellinae</taxon>
        <taxon>Mugilogobius</taxon>
    </lineage>
</organism>
<evidence type="ECO:0000259" key="2">
    <source>
        <dbReference type="Pfam" id="PF04843"/>
    </source>
</evidence>
<feature type="region of interest" description="Disordered" evidence="1">
    <location>
        <begin position="110"/>
        <end position="137"/>
    </location>
</feature>